<keyword evidence="2" id="KW-0560">Oxidoreductase</keyword>
<dbReference type="CDD" id="cd05233">
    <property type="entry name" value="SDR_c"/>
    <property type="match status" value="1"/>
</dbReference>
<evidence type="ECO:0000313" key="4">
    <source>
        <dbReference type="EMBL" id="PIT63643.1"/>
    </source>
</evidence>
<evidence type="ECO:0000256" key="1">
    <source>
        <dbReference type="ARBA" id="ARBA00006484"/>
    </source>
</evidence>
<dbReference type="InterPro" id="IPR036291">
    <property type="entry name" value="NAD(P)-bd_dom_sf"/>
</dbReference>
<evidence type="ECO:0000256" key="2">
    <source>
        <dbReference type="ARBA" id="ARBA00023002"/>
    </source>
</evidence>
<dbReference type="NCBIfam" id="NF005075">
    <property type="entry name" value="PRK06500.1"/>
    <property type="match status" value="1"/>
</dbReference>
<feature type="domain" description="Ketoreductase" evidence="3">
    <location>
        <begin position="7"/>
        <end position="202"/>
    </location>
</feature>
<name>A0A2N9Y5B3_9NEIS</name>
<dbReference type="Pfam" id="PF13561">
    <property type="entry name" value="adh_short_C2"/>
    <property type="match status" value="1"/>
</dbReference>
<dbReference type="FunFam" id="3.40.50.720:FF:000084">
    <property type="entry name" value="Short-chain dehydrogenase reductase"/>
    <property type="match status" value="1"/>
</dbReference>
<proteinExistence type="inferred from homology"/>
<dbReference type="Gene3D" id="3.40.50.720">
    <property type="entry name" value="NAD(P)-binding Rossmann-like Domain"/>
    <property type="match status" value="1"/>
</dbReference>
<dbReference type="PANTHER" id="PTHR42760">
    <property type="entry name" value="SHORT-CHAIN DEHYDROGENASES/REDUCTASES FAMILY MEMBER"/>
    <property type="match status" value="1"/>
</dbReference>
<dbReference type="PRINTS" id="PR00081">
    <property type="entry name" value="GDHRDH"/>
</dbReference>
<evidence type="ECO:0000259" key="3">
    <source>
        <dbReference type="SMART" id="SM00822"/>
    </source>
</evidence>
<dbReference type="Proteomes" id="UP000231094">
    <property type="component" value="Unassembled WGS sequence"/>
</dbReference>
<sequence length="250" mass="26637">MNRLTGKYTLITGGSSGIGLATAREFIAEGATVAITGRNKDRLLAAKQELGADVLILQSDTSDVEEQKLLAAQLTKMWPRLDAVYINAADVTHLPVTDWNENTFDRVMNTNFKGPFFLIQALLPLLADPCSVILCGTVSTKIGLPQSSIYASSKAALCSLAKTLSGELLSRNIRFNCLVPGPTDTPAHMNLNTTDADAVKHLQQEIKALVPLGRLGKPIELAKAAVFLASDESSFMLGAEILVDGGVGNI</sequence>
<comment type="similarity">
    <text evidence="1">Belongs to the short-chain dehydrogenases/reductases (SDR) family.</text>
</comment>
<dbReference type="EMBL" id="MEIV01000026">
    <property type="protein sequence ID" value="PIT63643.1"/>
    <property type="molecule type" value="Genomic_DNA"/>
</dbReference>
<dbReference type="GO" id="GO:0016616">
    <property type="term" value="F:oxidoreductase activity, acting on the CH-OH group of donors, NAD or NADP as acceptor"/>
    <property type="evidence" value="ECO:0007669"/>
    <property type="project" value="TreeGrafter"/>
</dbReference>
<dbReference type="AlphaFoldDB" id="A0A2N9Y5B3"/>
<evidence type="ECO:0000313" key="5">
    <source>
        <dbReference type="Proteomes" id="UP000231094"/>
    </source>
</evidence>
<dbReference type="PANTHER" id="PTHR42760:SF115">
    <property type="entry name" value="3-OXOACYL-[ACYL-CARRIER-PROTEIN] REDUCTASE FABG"/>
    <property type="match status" value="1"/>
</dbReference>
<dbReference type="RefSeq" id="WP_100117307.1">
    <property type="nucleotide sequence ID" value="NZ_MEIV01000026.1"/>
</dbReference>
<comment type="caution">
    <text evidence="4">The sequence shown here is derived from an EMBL/GenBank/DDBJ whole genome shotgun (WGS) entry which is preliminary data.</text>
</comment>
<organism evidence="4 5">
    <name type="scientific">Snodgrassella alvi</name>
    <dbReference type="NCBI Taxonomy" id="1196083"/>
    <lineage>
        <taxon>Bacteria</taxon>
        <taxon>Pseudomonadati</taxon>
        <taxon>Pseudomonadota</taxon>
        <taxon>Betaproteobacteria</taxon>
        <taxon>Neisseriales</taxon>
        <taxon>Neisseriaceae</taxon>
        <taxon>Snodgrassella</taxon>
    </lineage>
</organism>
<accession>A0A2N9Y5B3</accession>
<protein>
    <submittedName>
        <fullName evidence="4">Short-chain dehydrogenase</fullName>
    </submittedName>
</protein>
<dbReference type="InterPro" id="IPR057326">
    <property type="entry name" value="KR_dom"/>
</dbReference>
<gene>
    <name evidence="4" type="ORF">BHC47_00050</name>
</gene>
<dbReference type="InterPro" id="IPR002347">
    <property type="entry name" value="SDR_fam"/>
</dbReference>
<dbReference type="SUPFAM" id="SSF51735">
    <property type="entry name" value="NAD(P)-binding Rossmann-fold domains"/>
    <property type="match status" value="1"/>
</dbReference>
<dbReference type="SMART" id="SM00822">
    <property type="entry name" value="PKS_KR"/>
    <property type="match status" value="1"/>
</dbReference>
<reference evidence="4 5" key="1">
    <citation type="journal article" date="2017" name="MBio">
        <title>Type VI secretion-mediated competition in the bee gut microbiome.</title>
        <authorList>
            <person name="Steele M.I."/>
            <person name="Kwong W.K."/>
            <person name="Powell J.E."/>
            <person name="Whiteley M."/>
            <person name="Moran N.A."/>
        </authorList>
    </citation>
    <scope>NUCLEOTIDE SEQUENCE [LARGE SCALE GENOMIC DNA]</scope>
    <source>
        <strain evidence="4 5">PEB0171</strain>
    </source>
</reference>